<accession>A0A0L6U829</accession>
<dbReference type="STRING" id="27349.A0A0L6U829"/>
<comment type="caution">
    <text evidence="2">The sequence shown here is derived from an EMBL/GenBank/DDBJ whole genome shotgun (WGS) entry which is preliminary data.</text>
</comment>
<keyword evidence="3" id="KW-1185">Reference proteome</keyword>
<dbReference type="EMBL" id="LAVV01015392">
    <property type="protein sequence ID" value="KNZ43920.1"/>
    <property type="molecule type" value="Genomic_DNA"/>
</dbReference>
<gene>
    <name evidence="2" type="ORF">VP01_970g3</name>
</gene>
<dbReference type="AlphaFoldDB" id="A0A0L6U829"/>
<evidence type="ECO:0000313" key="2">
    <source>
        <dbReference type="EMBL" id="KNZ43920.1"/>
    </source>
</evidence>
<evidence type="ECO:0000313" key="3">
    <source>
        <dbReference type="Proteomes" id="UP000037035"/>
    </source>
</evidence>
<proteinExistence type="predicted"/>
<dbReference type="VEuPathDB" id="FungiDB:VP01_970g3"/>
<evidence type="ECO:0000259" key="1">
    <source>
        <dbReference type="Pfam" id="PF20515"/>
    </source>
</evidence>
<reference evidence="2 3" key="1">
    <citation type="submission" date="2015-08" db="EMBL/GenBank/DDBJ databases">
        <title>Next Generation Sequencing and Analysis of the Genome of Puccinia sorghi L Schw, the Causal Agent of Maize Common Rust.</title>
        <authorList>
            <person name="Rochi L."/>
            <person name="Burguener G."/>
            <person name="Darino M."/>
            <person name="Turjanski A."/>
            <person name="Kreff E."/>
            <person name="Dieguez M.J."/>
            <person name="Sacco F."/>
        </authorList>
    </citation>
    <scope>NUCLEOTIDE SEQUENCE [LARGE SCALE GENOMIC DNA]</scope>
    <source>
        <strain evidence="2 3">RO10H11247</strain>
    </source>
</reference>
<feature type="domain" description="Tet-like 2OG-Fe(II) oxygenase" evidence="1">
    <location>
        <begin position="104"/>
        <end position="256"/>
    </location>
</feature>
<sequence>MNEGRGVKLKAKCQKERQLNANLKLSGIAHLPSFICWADQSWKKIIAIFKFYPFSTMDPSLKSQYQRLSQHCKNKHAQLPACKISLLKQPIRIPTSQMALTMLKIYILGWQKGYEEASKIGITGIAAKVAKDPDGYCKLQSHVPEQNTFIGKQFYSVSGPLVKKKHNVLGPPGLEPNFKEDPDGFMCHLSFTISKFANKPHKDNYASPFTFFMWIPIKQTNGNLVEENFEVKGGEFFFPDDSYGINFSGFNGIVECA</sequence>
<dbReference type="OrthoDB" id="2496844at2759"/>
<dbReference type="InterPro" id="IPR046798">
    <property type="entry name" value="2OG-FeII_Oxy_6"/>
</dbReference>
<organism evidence="2 3">
    <name type="scientific">Puccinia sorghi</name>
    <dbReference type="NCBI Taxonomy" id="27349"/>
    <lineage>
        <taxon>Eukaryota</taxon>
        <taxon>Fungi</taxon>
        <taxon>Dikarya</taxon>
        <taxon>Basidiomycota</taxon>
        <taxon>Pucciniomycotina</taxon>
        <taxon>Pucciniomycetes</taxon>
        <taxon>Pucciniales</taxon>
        <taxon>Pucciniaceae</taxon>
        <taxon>Puccinia</taxon>
    </lineage>
</organism>
<dbReference type="Pfam" id="PF20515">
    <property type="entry name" value="2OG-FeII_Oxy_6"/>
    <property type="match status" value="1"/>
</dbReference>
<dbReference type="Proteomes" id="UP000037035">
    <property type="component" value="Unassembled WGS sequence"/>
</dbReference>
<protein>
    <recommendedName>
        <fullName evidence="1">Tet-like 2OG-Fe(II) oxygenase domain-containing protein</fullName>
    </recommendedName>
</protein>
<name>A0A0L6U829_9BASI</name>